<gene>
    <name evidence="1" type="ORF">ACFSKP_07220</name>
</gene>
<evidence type="ECO:0000313" key="2">
    <source>
        <dbReference type="Proteomes" id="UP001597374"/>
    </source>
</evidence>
<dbReference type="InterPro" id="IPR038396">
    <property type="entry name" value="SpoIIAA-like_sf"/>
</dbReference>
<sequence length="120" mass="14142">MLQLLEESKDDIVAFRLSGDVDKRDYDVMLPILEEKIKQYGKIKVFADVQDVEDLSLRALWDEIRFDFRHAADFKKAAIVGDKKWIDWLTIMASPFTTAKIKYFEPEQRMHAMNWIKSDA</sequence>
<accession>A0ABW5CUD0</accession>
<proteinExistence type="predicted"/>
<reference evidence="2" key="1">
    <citation type="journal article" date="2019" name="Int. J. Syst. Evol. Microbiol.">
        <title>The Global Catalogue of Microorganisms (GCM) 10K type strain sequencing project: providing services to taxonomists for standard genome sequencing and annotation.</title>
        <authorList>
            <consortium name="The Broad Institute Genomics Platform"/>
            <consortium name="The Broad Institute Genome Sequencing Center for Infectious Disease"/>
            <person name="Wu L."/>
            <person name="Ma J."/>
        </authorList>
    </citation>
    <scope>NUCLEOTIDE SEQUENCE [LARGE SCALE GENOMIC DNA]</scope>
    <source>
        <strain evidence="2">CGMCC 4.1782</strain>
    </source>
</reference>
<dbReference type="RefSeq" id="WP_250427704.1">
    <property type="nucleotide sequence ID" value="NZ_JALPRR010000001.1"/>
</dbReference>
<dbReference type="Gene3D" id="3.40.50.10600">
    <property type="entry name" value="SpoIIaa-like domains"/>
    <property type="match status" value="1"/>
</dbReference>
<comment type="caution">
    <text evidence="1">The sequence shown here is derived from an EMBL/GenBank/DDBJ whole genome shotgun (WGS) entry which is preliminary data.</text>
</comment>
<dbReference type="Pfam" id="PF11964">
    <property type="entry name" value="SpoIIAA-like"/>
    <property type="match status" value="1"/>
</dbReference>
<dbReference type="InterPro" id="IPR036513">
    <property type="entry name" value="STAS_dom_sf"/>
</dbReference>
<dbReference type="Proteomes" id="UP001597374">
    <property type="component" value="Unassembled WGS sequence"/>
</dbReference>
<keyword evidence="2" id="KW-1185">Reference proteome</keyword>
<dbReference type="SUPFAM" id="SSF52091">
    <property type="entry name" value="SpoIIaa-like"/>
    <property type="match status" value="1"/>
</dbReference>
<name>A0ABW5CUD0_9BACT</name>
<dbReference type="EMBL" id="JBHUIM010000001">
    <property type="protein sequence ID" value="MFD2246041.1"/>
    <property type="molecule type" value="Genomic_DNA"/>
</dbReference>
<organism evidence="1 2">
    <name type="scientific">Pontibacter ruber</name>
    <dbReference type="NCBI Taxonomy" id="1343895"/>
    <lineage>
        <taxon>Bacteria</taxon>
        <taxon>Pseudomonadati</taxon>
        <taxon>Bacteroidota</taxon>
        <taxon>Cytophagia</taxon>
        <taxon>Cytophagales</taxon>
        <taxon>Hymenobacteraceae</taxon>
        <taxon>Pontibacter</taxon>
    </lineage>
</organism>
<dbReference type="InterPro" id="IPR021866">
    <property type="entry name" value="SpoIIAA-like"/>
</dbReference>
<evidence type="ECO:0000313" key="1">
    <source>
        <dbReference type="EMBL" id="MFD2246041.1"/>
    </source>
</evidence>
<protein>
    <submittedName>
        <fullName evidence="1">STAS/SEC14 domain-containing protein</fullName>
    </submittedName>
</protein>